<name>A0A0F9PYH3_9ZZZZ</name>
<dbReference type="EMBL" id="LAZR01001945">
    <property type="protein sequence ID" value="KKN36730.1"/>
    <property type="molecule type" value="Genomic_DNA"/>
</dbReference>
<evidence type="ECO:0000256" key="1">
    <source>
        <dbReference type="SAM" id="Coils"/>
    </source>
</evidence>
<protein>
    <submittedName>
        <fullName evidence="2">Uncharacterized protein</fullName>
    </submittedName>
</protein>
<organism evidence="2">
    <name type="scientific">marine sediment metagenome</name>
    <dbReference type="NCBI Taxonomy" id="412755"/>
    <lineage>
        <taxon>unclassified sequences</taxon>
        <taxon>metagenomes</taxon>
        <taxon>ecological metagenomes</taxon>
    </lineage>
</organism>
<proteinExistence type="predicted"/>
<gene>
    <name evidence="2" type="ORF">LCGC14_0770360</name>
</gene>
<reference evidence="2" key="1">
    <citation type="journal article" date="2015" name="Nature">
        <title>Complex archaea that bridge the gap between prokaryotes and eukaryotes.</title>
        <authorList>
            <person name="Spang A."/>
            <person name="Saw J.H."/>
            <person name="Jorgensen S.L."/>
            <person name="Zaremba-Niedzwiedzka K."/>
            <person name="Martijn J."/>
            <person name="Lind A.E."/>
            <person name="van Eijk R."/>
            <person name="Schleper C."/>
            <person name="Guy L."/>
            <person name="Ettema T.J."/>
        </authorList>
    </citation>
    <scope>NUCLEOTIDE SEQUENCE</scope>
</reference>
<evidence type="ECO:0000313" key="2">
    <source>
        <dbReference type="EMBL" id="KKN36730.1"/>
    </source>
</evidence>
<sequence>MKKEKLKELYWKIYRSVKGFNITKYLLDRKEEKLEEEITNKRDEIEFFEGQIKRDEKRIIDSGACIVIKEIEIKALEINISKIIKVINLYID</sequence>
<dbReference type="AlphaFoldDB" id="A0A0F9PYH3"/>
<keyword evidence="1" id="KW-0175">Coiled coil</keyword>
<feature type="coiled-coil region" evidence="1">
    <location>
        <begin position="31"/>
        <end position="58"/>
    </location>
</feature>
<comment type="caution">
    <text evidence="2">The sequence shown here is derived from an EMBL/GenBank/DDBJ whole genome shotgun (WGS) entry which is preliminary data.</text>
</comment>
<accession>A0A0F9PYH3</accession>